<dbReference type="InterPro" id="IPR017968">
    <property type="entry name" value="Acylphosphatase_CS"/>
</dbReference>
<feature type="domain" description="Acylphosphatase-like" evidence="7">
    <location>
        <begin position="3"/>
        <end position="89"/>
    </location>
</feature>
<dbReference type="EMBL" id="WSSB01000001">
    <property type="protein sequence ID" value="MXR35730.1"/>
    <property type="molecule type" value="Genomic_DNA"/>
</dbReference>
<comment type="caution">
    <text evidence="8">The sequence shown here is derived from an EMBL/GenBank/DDBJ whole genome shotgun (WGS) entry which is preliminary data.</text>
</comment>
<gene>
    <name evidence="8" type="ORF">GQF02_01815</name>
</gene>
<dbReference type="InterPro" id="IPR020456">
    <property type="entry name" value="Acylphosphatase"/>
</dbReference>
<reference evidence="8 9" key="1">
    <citation type="submission" date="2019-12" db="EMBL/GenBank/DDBJ databases">
        <title>Neisseriaceae gen. nov. sp. Genome sequencing and assembly.</title>
        <authorList>
            <person name="Liu Z."/>
            <person name="Li A."/>
        </authorList>
    </citation>
    <scope>NUCLEOTIDE SEQUENCE [LARGE SCALE GENOMIC DNA]</scope>
    <source>
        <strain evidence="8 9">B2N2-7</strain>
    </source>
</reference>
<dbReference type="PANTHER" id="PTHR47268:SF4">
    <property type="entry name" value="ACYLPHOSPHATASE"/>
    <property type="match status" value="1"/>
</dbReference>
<dbReference type="Gene3D" id="3.30.70.100">
    <property type="match status" value="1"/>
</dbReference>
<comment type="similarity">
    <text evidence="1 6">Belongs to the acylphosphatase family.</text>
</comment>
<dbReference type="EC" id="3.6.1.7" evidence="2 4"/>
<evidence type="ECO:0000256" key="3">
    <source>
        <dbReference type="ARBA" id="ARBA00047645"/>
    </source>
</evidence>
<proteinExistence type="inferred from homology"/>
<dbReference type="InterPro" id="IPR001792">
    <property type="entry name" value="Acylphosphatase-like_dom"/>
</dbReference>
<evidence type="ECO:0000256" key="4">
    <source>
        <dbReference type="PROSITE-ProRule" id="PRU00520"/>
    </source>
</evidence>
<sequence>MIARLLRIYGKVQGVYFRDSAVMLSGELGLNGWVRNRCDGTVEVLLEGEPAAVDAFILWAQRGPTAARVDKVCVIELGLQACKGFIPRPTL</sequence>
<dbReference type="InterPro" id="IPR036046">
    <property type="entry name" value="Acylphosphatase-like_dom_sf"/>
</dbReference>
<evidence type="ECO:0000313" key="8">
    <source>
        <dbReference type="EMBL" id="MXR35730.1"/>
    </source>
</evidence>
<dbReference type="PROSITE" id="PS51160">
    <property type="entry name" value="ACYLPHOSPHATASE_3"/>
    <property type="match status" value="1"/>
</dbReference>
<protein>
    <recommendedName>
        <fullName evidence="2 4">Acylphosphatase</fullName>
        <ecNumber evidence="2 4">3.6.1.7</ecNumber>
    </recommendedName>
</protein>
<dbReference type="PROSITE" id="PS00150">
    <property type="entry name" value="ACYLPHOSPHATASE_1"/>
    <property type="match status" value="1"/>
</dbReference>
<dbReference type="SUPFAM" id="SSF54975">
    <property type="entry name" value="Acylphosphatase/BLUF domain-like"/>
    <property type="match status" value="1"/>
</dbReference>
<dbReference type="GO" id="GO:0003998">
    <property type="term" value="F:acylphosphatase activity"/>
    <property type="evidence" value="ECO:0007669"/>
    <property type="project" value="UniProtKB-EC"/>
</dbReference>
<feature type="active site" evidence="4">
    <location>
        <position position="18"/>
    </location>
</feature>
<dbReference type="PANTHER" id="PTHR47268">
    <property type="entry name" value="ACYLPHOSPHATASE"/>
    <property type="match status" value="1"/>
</dbReference>
<organism evidence="8 9">
    <name type="scientific">Craterilacuibacter sinensis</name>
    <dbReference type="NCBI Taxonomy" id="2686017"/>
    <lineage>
        <taxon>Bacteria</taxon>
        <taxon>Pseudomonadati</taxon>
        <taxon>Pseudomonadota</taxon>
        <taxon>Betaproteobacteria</taxon>
        <taxon>Neisseriales</taxon>
        <taxon>Neisseriaceae</taxon>
        <taxon>Craterilacuibacter</taxon>
    </lineage>
</organism>
<evidence type="ECO:0000256" key="6">
    <source>
        <dbReference type="RuleBase" id="RU004168"/>
    </source>
</evidence>
<dbReference type="PROSITE" id="PS00151">
    <property type="entry name" value="ACYLPHOSPHATASE_2"/>
    <property type="match status" value="1"/>
</dbReference>
<evidence type="ECO:0000256" key="1">
    <source>
        <dbReference type="ARBA" id="ARBA00005614"/>
    </source>
</evidence>
<accession>A0A845BK18</accession>
<comment type="catalytic activity">
    <reaction evidence="3 4 5">
        <text>an acyl phosphate + H2O = a carboxylate + phosphate + H(+)</text>
        <dbReference type="Rhea" id="RHEA:14965"/>
        <dbReference type="ChEBI" id="CHEBI:15377"/>
        <dbReference type="ChEBI" id="CHEBI:15378"/>
        <dbReference type="ChEBI" id="CHEBI:29067"/>
        <dbReference type="ChEBI" id="CHEBI:43474"/>
        <dbReference type="ChEBI" id="CHEBI:59918"/>
        <dbReference type="EC" id="3.6.1.7"/>
    </reaction>
</comment>
<dbReference type="Proteomes" id="UP000467214">
    <property type="component" value="Unassembled WGS sequence"/>
</dbReference>
<evidence type="ECO:0000256" key="2">
    <source>
        <dbReference type="ARBA" id="ARBA00012150"/>
    </source>
</evidence>
<keyword evidence="4 5" id="KW-0378">Hydrolase</keyword>
<dbReference type="Pfam" id="PF00708">
    <property type="entry name" value="Acylphosphatase"/>
    <property type="match status" value="1"/>
</dbReference>
<keyword evidence="9" id="KW-1185">Reference proteome</keyword>
<dbReference type="RefSeq" id="WP_124734200.1">
    <property type="nucleotide sequence ID" value="NZ_WSSB01000001.1"/>
</dbReference>
<evidence type="ECO:0000313" key="9">
    <source>
        <dbReference type="Proteomes" id="UP000467214"/>
    </source>
</evidence>
<evidence type="ECO:0000256" key="5">
    <source>
        <dbReference type="RuleBase" id="RU000553"/>
    </source>
</evidence>
<dbReference type="PRINTS" id="PR00112">
    <property type="entry name" value="ACYLPHPHTASE"/>
</dbReference>
<dbReference type="AlphaFoldDB" id="A0A845BK18"/>
<evidence type="ECO:0000259" key="7">
    <source>
        <dbReference type="PROSITE" id="PS51160"/>
    </source>
</evidence>
<name>A0A845BK18_9NEIS</name>
<feature type="active site" evidence="4">
    <location>
        <position position="36"/>
    </location>
</feature>